<dbReference type="InterPro" id="IPR044574">
    <property type="entry name" value="ARIP4-like"/>
</dbReference>
<dbReference type="EMBL" id="ATLV01004133">
    <property type="status" value="NOT_ANNOTATED_CDS"/>
    <property type="molecule type" value="Genomic_DNA"/>
</dbReference>
<feature type="compositionally biased region" description="Acidic residues" evidence="9">
    <location>
        <begin position="343"/>
        <end position="353"/>
    </location>
</feature>
<feature type="compositionally biased region" description="Basic and acidic residues" evidence="9">
    <location>
        <begin position="377"/>
        <end position="389"/>
    </location>
</feature>
<evidence type="ECO:0000313" key="13">
    <source>
        <dbReference type="EnsemblMetazoa" id="ASIC000843-PA"/>
    </source>
</evidence>
<dbReference type="InterPro" id="IPR038718">
    <property type="entry name" value="SNF2-like_sf"/>
</dbReference>
<dbReference type="SUPFAM" id="SSF52540">
    <property type="entry name" value="P-loop containing nucleoside triphosphate hydrolases"/>
    <property type="match status" value="2"/>
</dbReference>
<feature type="compositionally biased region" description="Polar residues" evidence="9">
    <location>
        <begin position="149"/>
        <end position="159"/>
    </location>
</feature>
<feature type="domain" description="Helicase C-terminal" evidence="11">
    <location>
        <begin position="921"/>
        <end position="1104"/>
    </location>
</feature>
<feature type="region of interest" description="Disordered" evidence="9">
    <location>
        <begin position="1"/>
        <end position="43"/>
    </location>
</feature>
<dbReference type="InterPro" id="IPR000330">
    <property type="entry name" value="SNF2_N"/>
</dbReference>
<dbReference type="PROSITE" id="PS51194">
    <property type="entry name" value="HELICASE_CTER"/>
    <property type="match status" value="1"/>
</dbReference>
<evidence type="ECO:0000313" key="12">
    <source>
        <dbReference type="EMBL" id="KFB35025.1"/>
    </source>
</evidence>
<keyword evidence="6" id="KW-0067">ATP-binding</keyword>
<evidence type="ECO:0000256" key="2">
    <source>
        <dbReference type="ARBA" id="ARBA00007025"/>
    </source>
</evidence>
<dbReference type="SMART" id="SM00487">
    <property type="entry name" value="DEXDc"/>
    <property type="match status" value="1"/>
</dbReference>
<reference evidence="12 14" key="1">
    <citation type="journal article" date="2014" name="BMC Genomics">
        <title>Genome sequence of Anopheles sinensis provides insight into genetics basis of mosquito competence for malaria parasites.</title>
        <authorList>
            <person name="Zhou D."/>
            <person name="Zhang D."/>
            <person name="Ding G."/>
            <person name="Shi L."/>
            <person name="Hou Q."/>
            <person name="Ye Y."/>
            <person name="Xu Y."/>
            <person name="Zhou H."/>
            <person name="Xiong C."/>
            <person name="Li S."/>
            <person name="Yu J."/>
            <person name="Hong S."/>
            <person name="Yu X."/>
            <person name="Zou P."/>
            <person name="Chen C."/>
            <person name="Chang X."/>
            <person name="Wang W."/>
            <person name="Lv Y."/>
            <person name="Sun Y."/>
            <person name="Ma L."/>
            <person name="Shen B."/>
            <person name="Zhu C."/>
        </authorList>
    </citation>
    <scope>NUCLEOTIDE SEQUENCE [LARGE SCALE GENOMIC DNA]</scope>
</reference>
<dbReference type="VEuPathDB" id="VectorBase:ASIS019762"/>
<gene>
    <name evidence="12" type="ORF">ZHAS_00000843</name>
</gene>
<dbReference type="GO" id="GO:0005524">
    <property type="term" value="F:ATP binding"/>
    <property type="evidence" value="ECO:0007669"/>
    <property type="project" value="UniProtKB-KW"/>
</dbReference>
<feature type="compositionally biased region" description="Low complexity" evidence="9">
    <location>
        <begin position="855"/>
        <end position="866"/>
    </location>
</feature>
<dbReference type="EnsemblMetazoa" id="ASIC000843-RA">
    <property type="protein sequence ID" value="ASIC000843-PA"/>
    <property type="gene ID" value="ASIC000843"/>
</dbReference>
<dbReference type="GO" id="GO:0004386">
    <property type="term" value="F:helicase activity"/>
    <property type="evidence" value="ECO:0007669"/>
    <property type="project" value="UniProtKB-KW"/>
</dbReference>
<keyword evidence="3" id="KW-0547">Nucleotide-binding</keyword>
<sequence>MPVKQKSTVQLDSRSVASAEETKLADTDTAVLAGENGDQSNGGCVPIVEDNALSLTPVQEKKHTIRVVSLERLLRPSLIEATKEANGKAKKTPNKTRKSKENISIIEISDDDSDSSIQLISPRKIVPRKLSLDLMNEDIVSPAPLAAELSNSSPSGTESVRNEEPKVKNCQVVINKLPEDLTEIKSRFKLKSIYDQHNVEISSFSLSTSQNSKYRCGMENTEQTNDVKSKKQADDAVAERKTANEEQNNSDSDEPLRSTRSSKNIPKARKATRNARKRRAVSDSEDENVEEKLSAAAEDETNGNTDEASDQSLEAECSTRNTATGRSQRAAERSRRTARNGNDEDQPSNEDKEDFQPRKKRTRIRRNSPSSSDDEVDSRSKGEEGDSPSKGRKNIRKLLKKSDLEQTTKTAELEEKERKQRIAERQKLYNQVYDEKPEEARTLEQLVLDFDEETKEPLLEVDKKLVKQLKPHQANGIKFMFDACFESLEQMKESKGSGCILAHCMGLGKTLQVVTLTHTLLSNADITGVERVLVVCPLSTVLNWVNEFKIWMRHVRKGTEVEVYEISKYKDNVSRANKLMEWHNEGGVMIMGYDMFRNLANPTAARIRKKVRESLQTSLIDPGPELIICDEGHLLKNEKTSLSQMVNRITTMRRIVLTGTPIQNNMKEYYCMVQFVKPKLLGTYSEYMNRFVNPITNGQYTDSTPYDIQLMRKRAHVLHKLLDGCVQRRDYSVLAPFLPPKLEFVLSIKLTPMQSILYKYYMQNFAGQRREDDLAQKRSSLLFTDFQNLQRIWTHPRVLRYNSDRYEIAQQKKRFLASDSESAGSIKDFLDDDSDETPQSTPESSDGSDDDVQLVESGNQSSSGSTKSEKVPSKTANRRTRQNNKVEEEENEKPENPTEWWMQLCPETELNNLEHSGKLVLLMEILKECETIGDKLLVFSQSLYSLDVIEHFLTLLDENTQKDEEDRDETLSKYPGSWALGLDYFRLDGSTSIDNRNDACKVFNDESNTRARLFLISTRAGGLGINLVAANRVVIFDVSWNPSHDIQSIFRVYRFGQSKPCYIYRFIAMGTMEEKIYERQVTKQAISKRVIDEQQIDRHYKENDLQELYRYDVDNDEPRPTPNVPKDRLFAELLKRFENIVYKYHEHDSLLENKEEETLNEEERKAAWEEFEQEKNRPPPITSYGSMGMGMGMGMGNMGGMAGRGNPITSSTIFGFRNDVLLKLLNIKAREDNPTFNDATINAMIPYMMQELTRQMKDGEITLYRSLCDLYYKLEVPAASQNYHPMGYAMQGGMGVAPSTAQGVAQQAPMMVGAGPGGNIAYNMYADQTGINRAPFATNVQVQQPGISGIPRTLPTASGITPTYVVDPNVVELD</sequence>
<dbReference type="Gene3D" id="3.40.50.300">
    <property type="entry name" value="P-loop containing nucleotide triphosphate hydrolases"/>
    <property type="match status" value="1"/>
</dbReference>
<dbReference type="PROSITE" id="PS51192">
    <property type="entry name" value="HELICASE_ATP_BIND_1"/>
    <property type="match status" value="1"/>
</dbReference>
<evidence type="ECO:0000256" key="5">
    <source>
        <dbReference type="ARBA" id="ARBA00022806"/>
    </source>
</evidence>
<keyword evidence="5 12" id="KW-0347">Helicase</keyword>
<feature type="domain" description="Helicase ATP-binding" evidence="10">
    <location>
        <begin position="490"/>
        <end position="679"/>
    </location>
</feature>
<dbReference type="CDD" id="cd18793">
    <property type="entry name" value="SF2_C_SNF"/>
    <property type="match status" value="1"/>
</dbReference>
<feature type="compositionally biased region" description="Basic residues" evidence="9">
    <location>
        <begin position="266"/>
        <end position="279"/>
    </location>
</feature>
<organism evidence="12">
    <name type="scientific">Anopheles sinensis</name>
    <name type="common">Mosquito</name>
    <dbReference type="NCBI Taxonomy" id="74873"/>
    <lineage>
        <taxon>Eukaryota</taxon>
        <taxon>Metazoa</taxon>
        <taxon>Ecdysozoa</taxon>
        <taxon>Arthropoda</taxon>
        <taxon>Hexapoda</taxon>
        <taxon>Insecta</taxon>
        <taxon>Pterygota</taxon>
        <taxon>Neoptera</taxon>
        <taxon>Endopterygota</taxon>
        <taxon>Diptera</taxon>
        <taxon>Nematocera</taxon>
        <taxon>Culicoidea</taxon>
        <taxon>Culicidae</taxon>
        <taxon>Anophelinae</taxon>
        <taxon>Anopheles</taxon>
    </lineage>
</organism>
<evidence type="ECO:0000256" key="4">
    <source>
        <dbReference type="ARBA" id="ARBA00022801"/>
    </source>
</evidence>
<feature type="compositionally biased region" description="Basic residues" evidence="9">
    <location>
        <begin position="390"/>
        <end position="399"/>
    </location>
</feature>
<dbReference type="PANTHER" id="PTHR45797:SF3">
    <property type="entry name" value="TRANSCRIPTIONAL REGULATOR ATRX HOMOLOG"/>
    <property type="match status" value="1"/>
</dbReference>
<dbReference type="InterPro" id="IPR027417">
    <property type="entry name" value="P-loop_NTPase"/>
</dbReference>
<evidence type="ECO:0000256" key="7">
    <source>
        <dbReference type="ARBA" id="ARBA00023125"/>
    </source>
</evidence>
<feature type="compositionally biased region" description="Basic and acidic residues" evidence="9">
    <location>
        <begin position="225"/>
        <end position="244"/>
    </location>
</feature>
<dbReference type="InterPro" id="IPR001650">
    <property type="entry name" value="Helicase_C-like"/>
</dbReference>
<keyword evidence="8" id="KW-0539">Nucleus</keyword>
<keyword evidence="7" id="KW-0238">DNA-binding</keyword>
<dbReference type="Pfam" id="PF00176">
    <property type="entry name" value="SNF2-rel_dom"/>
    <property type="match status" value="1"/>
</dbReference>
<accession>A0A084VAN1</accession>
<keyword evidence="4" id="KW-0378">Hydrolase</keyword>
<comment type="similarity">
    <text evidence="2">Belongs to the SNF2/RAD54 helicase family.</text>
</comment>
<dbReference type="GO" id="GO:0016887">
    <property type="term" value="F:ATP hydrolysis activity"/>
    <property type="evidence" value="ECO:0007669"/>
    <property type="project" value="InterPro"/>
</dbReference>
<evidence type="ECO:0000256" key="9">
    <source>
        <dbReference type="SAM" id="MobiDB-lite"/>
    </source>
</evidence>
<dbReference type="OrthoDB" id="9900844at2759"/>
<dbReference type="InterPro" id="IPR049730">
    <property type="entry name" value="SNF2/RAD54-like_C"/>
</dbReference>
<evidence type="ECO:0000256" key="6">
    <source>
        <dbReference type="ARBA" id="ARBA00022840"/>
    </source>
</evidence>
<feature type="region of interest" description="Disordered" evidence="9">
    <location>
        <begin position="219"/>
        <end position="403"/>
    </location>
</feature>
<dbReference type="OMA" id="RNDACKV"/>
<feature type="region of interest" description="Disordered" evidence="9">
    <location>
        <begin position="145"/>
        <end position="165"/>
    </location>
</feature>
<feature type="compositionally biased region" description="Polar residues" evidence="9">
    <location>
        <begin position="1"/>
        <end position="16"/>
    </location>
</feature>
<dbReference type="EMBL" id="KE524190">
    <property type="protein sequence ID" value="KFB35025.1"/>
    <property type="molecule type" value="Genomic_DNA"/>
</dbReference>
<proteinExistence type="inferred from homology"/>
<keyword evidence="14" id="KW-1185">Reference proteome</keyword>
<dbReference type="Pfam" id="PF00271">
    <property type="entry name" value="Helicase_C"/>
    <property type="match status" value="1"/>
</dbReference>
<evidence type="ECO:0000256" key="8">
    <source>
        <dbReference type="ARBA" id="ARBA00023242"/>
    </source>
</evidence>
<feature type="region of interest" description="Disordered" evidence="9">
    <location>
        <begin position="826"/>
        <end position="900"/>
    </location>
</feature>
<dbReference type="VEuPathDB" id="VectorBase:ASIC000843"/>
<dbReference type="STRING" id="74873.A0A084VAN1"/>
<dbReference type="InterPro" id="IPR014001">
    <property type="entry name" value="Helicase_ATP-bd"/>
</dbReference>
<protein>
    <submittedName>
        <fullName evidence="12 13">Transcriptional regulator ATRX (X-linked helicase II)</fullName>
    </submittedName>
</protein>
<evidence type="ECO:0000313" key="14">
    <source>
        <dbReference type="Proteomes" id="UP000030765"/>
    </source>
</evidence>
<dbReference type="Proteomes" id="UP000030765">
    <property type="component" value="Unassembled WGS sequence"/>
</dbReference>
<feature type="compositionally biased region" description="Polar residues" evidence="9">
    <location>
        <begin position="302"/>
        <end position="327"/>
    </location>
</feature>
<evidence type="ECO:0000256" key="3">
    <source>
        <dbReference type="ARBA" id="ARBA00022741"/>
    </source>
</evidence>
<comment type="subcellular location">
    <subcellularLocation>
        <location evidence="1">Nucleus</location>
    </subcellularLocation>
</comment>
<reference evidence="13" key="2">
    <citation type="submission" date="2020-05" db="UniProtKB">
        <authorList>
            <consortium name="EnsemblMetazoa"/>
        </authorList>
    </citation>
    <scope>IDENTIFICATION</scope>
</reference>
<evidence type="ECO:0000259" key="10">
    <source>
        <dbReference type="PROSITE" id="PS51192"/>
    </source>
</evidence>
<evidence type="ECO:0000256" key="1">
    <source>
        <dbReference type="ARBA" id="ARBA00004123"/>
    </source>
</evidence>
<dbReference type="GO" id="GO:0003677">
    <property type="term" value="F:DNA binding"/>
    <property type="evidence" value="ECO:0007669"/>
    <property type="project" value="UniProtKB-KW"/>
</dbReference>
<dbReference type="SMART" id="SM00490">
    <property type="entry name" value="HELICc"/>
    <property type="match status" value="1"/>
</dbReference>
<evidence type="ECO:0000259" key="11">
    <source>
        <dbReference type="PROSITE" id="PS51194"/>
    </source>
</evidence>
<name>A0A084VAN1_ANOSI</name>
<dbReference type="GO" id="GO:0005634">
    <property type="term" value="C:nucleus"/>
    <property type="evidence" value="ECO:0007669"/>
    <property type="project" value="UniProtKB-SubCell"/>
</dbReference>
<dbReference type="Gene3D" id="3.40.50.10810">
    <property type="entry name" value="Tandem AAA-ATPase domain"/>
    <property type="match status" value="1"/>
</dbReference>
<dbReference type="PANTHER" id="PTHR45797">
    <property type="entry name" value="RAD54-LIKE"/>
    <property type="match status" value="1"/>
</dbReference>